<dbReference type="OrthoDB" id="6782916at2759"/>
<evidence type="ECO:0000313" key="2">
    <source>
        <dbReference type="Proteomes" id="UP001153636"/>
    </source>
</evidence>
<sequence length="113" mass="12636">MKRMIITKNLKGAVLVCGESAYNTNNGMGKPVTKKKNLSNINPTKIPMWNVLSTLKKTDVNNLLVAHYGEEWKNDSVLFFYKFALEGDAIPDNAVEEVPLCEHVVEEEINVAV</sequence>
<organism evidence="1 2">
    <name type="scientific">Psylliodes chrysocephalus</name>
    <dbReference type="NCBI Taxonomy" id="3402493"/>
    <lineage>
        <taxon>Eukaryota</taxon>
        <taxon>Metazoa</taxon>
        <taxon>Ecdysozoa</taxon>
        <taxon>Arthropoda</taxon>
        <taxon>Hexapoda</taxon>
        <taxon>Insecta</taxon>
        <taxon>Pterygota</taxon>
        <taxon>Neoptera</taxon>
        <taxon>Endopterygota</taxon>
        <taxon>Coleoptera</taxon>
        <taxon>Polyphaga</taxon>
        <taxon>Cucujiformia</taxon>
        <taxon>Chrysomeloidea</taxon>
        <taxon>Chrysomelidae</taxon>
        <taxon>Galerucinae</taxon>
        <taxon>Alticini</taxon>
        <taxon>Psylliodes</taxon>
    </lineage>
</organism>
<proteinExistence type="predicted"/>
<dbReference type="EMBL" id="OV651818">
    <property type="protein sequence ID" value="CAH1111570.1"/>
    <property type="molecule type" value="Genomic_DNA"/>
</dbReference>
<name>A0A9P0D3I8_9CUCU</name>
<dbReference type="AlphaFoldDB" id="A0A9P0D3I8"/>
<dbReference type="Proteomes" id="UP001153636">
    <property type="component" value="Chromosome 6"/>
</dbReference>
<protein>
    <submittedName>
        <fullName evidence="1">Uncharacterized protein</fullName>
    </submittedName>
</protein>
<reference evidence="1" key="1">
    <citation type="submission" date="2022-01" db="EMBL/GenBank/DDBJ databases">
        <authorList>
            <person name="King R."/>
        </authorList>
    </citation>
    <scope>NUCLEOTIDE SEQUENCE</scope>
</reference>
<keyword evidence="2" id="KW-1185">Reference proteome</keyword>
<evidence type="ECO:0000313" key="1">
    <source>
        <dbReference type="EMBL" id="CAH1111570.1"/>
    </source>
</evidence>
<accession>A0A9P0D3I8</accession>
<gene>
    <name evidence="1" type="ORF">PSYICH_LOCUS12265</name>
</gene>